<keyword evidence="4" id="KW-0805">Transcription regulation</keyword>
<reference evidence="9" key="1">
    <citation type="submission" date="2025-08" db="UniProtKB">
        <authorList>
            <consortium name="Ensembl"/>
        </authorList>
    </citation>
    <scope>IDENTIFICATION</scope>
</reference>
<keyword evidence="6" id="KW-0539">Nucleus</keyword>
<feature type="region of interest" description="Disordered" evidence="7">
    <location>
        <begin position="26"/>
        <end position="50"/>
    </location>
</feature>
<dbReference type="Proteomes" id="UP000694565">
    <property type="component" value="Unplaced"/>
</dbReference>
<evidence type="ECO:0000256" key="4">
    <source>
        <dbReference type="ARBA" id="ARBA00023015"/>
    </source>
</evidence>
<dbReference type="InterPro" id="IPR001660">
    <property type="entry name" value="SAM"/>
</dbReference>
<dbReference type="SUPFAM" id="SSF47769">
    <property type="entry name" value="SAM/Pointed domain"/>
    <property type="match status" value="1"/>
</dbReference>
<organism evidence="9 10">
    <name type="scientific">Cyclopterus lumpus</name>
    <name type="common">Lumpsucker</name>
    <dbReference type="NCBI Taxonomy" id="8103"/>
    <lineage>
        <taxon>Eukaryota</taxon>
        <taxon>Metazoa</taxon>
        <taxon>Chordata</taxon>
        <taxon>Craniata</taxon>
        <taxon>Vertebrata</taxon>
        <taxon>Euteleostomi</taxon>
        <taxon>Actinopterygii</taxon>
        <taxon>Neopterygii</taxon>
        <taxon>Teleostei</taxon>
        <taxon>Neoteleostei</taxon>
        <taxon>Acanthomorphata</taxon>
        <taxon>Eupercaria</taxon>
        <taxon>Perciformes</taxon>
        <taxon>Cottioidei</taxon>
        <taxon>Cottales</taxon>
        <taxon>Cyclopteridae</taxon>
        <taxon>Cyclopterus</taxon>
    </lineage>
</organism>
<keyword evidence="5" id="KW-0804">Transcription</keyword>
<name>A0A8C3AIK9_CYCLU</name>
<dbReference type="GO" id="GO:0003682">
    <property type="term" value="F:chromatin binding"/>
    <property type="evidence" value="ECO:0007669"/>
    <property type="project" value="TreeGrafter"/>
</dbReference>
<dbReference type="FunFam" id="1.10.150.50:FF:000018">
    <property type="entry name" value="Polycomb protein scmh1 isoform 4"/>
    <property type="match status" value="1"/>
</dbReference>
<dbReference type="PANTHER" id="PTHR12247:SF85">
    <property type="entry name" value="SEX COMB ON MIDLEG-LIKE PROTEIN 4"/>
    <property type="match status" value="1"/>
</dbReference>
<evidence type="ECO:0000256" key="2">
    <source>
        <dbReference type="ARBA" id="ARBA00008469"/>
    </source>
</evidence>
<sequence length="165" mass="18424">MAEDYHLDQSDGKRYSMDPGDSAFGSISSSYSRPPARAHSQRATGRVRSHGKTKPRFLRCFFLSLCSCISFVLPGGYSAASESQDSKPPPNKDPTTWSVDDVVWFIRDADPQALGPHSDVFRKHEIDGNALLLLKSDMIMKYLGLKLGPALKLCYHIDKLKQTKF</sequence>
<feature type="domain" description="SAM" evidence="8">
    <location>
        <begin position="94"/>
        <end position="163"/>
    </location>
</feature>
<dbReference type="Gene3D" id="1.10.150.50">
    <property type="entry name" value="Transcription Factor, Ets-1"/>
    <property type="match status" value="1"/>
</dbReference>
<keyword evidence="10" id="KW-1185">Reference proteome</keyword>
<dbReference type="CDD" id="cd09578">
    <property type="entry name" value="SAM_Scm"/>
    <property type="match status" value="1"/>
</dbReference>
<protein>
    <recommendedName>
        <fullName evidence="8">SAM domain-containing protein</fullName>
    </recommendedName>
</protein>
<evidence type="ECO:0000313" key="9">
    <source>
        <dbReference type="Ensembl" id="ENSCLMP00005042883.1"/>
    </source>
</evidence>
<dbReference type="InterPro" id="IPR050548">
    <property type="entry name" value="PcG_chromatin_remod_factors"/>
</dbReference>
<dbReference type="InterPro" id="IPR047531">
    <property type="entry name" value="SAM_Scm-like"/>
</dbReference>
<dbReference type="InterPro" id="IPR013761">
    <property type="entry name" value="SAM/pointed_sf"/>
</dbReference>
<evidence type="ECO:0000256" key="7">
    <source>
        <dbReference type="SAM" id="MobiDB-lite"/>
    </source>
</evidence>
<keyword evidence="3" id="KW-0678">Repressor</keyword>
<evidence type="ECO:0000256" key="6">
    <source>
        <dbReference type="ARBA" id="ARBA00023242"/>
    </source>
</evidence>
<dbReference type="PANTHER" id="PTHR12247">
    <property type="entry name" value="POLYCOMB GROUP PROTEIN"/>
    <property type="match status" value="1"/>
</dbReference>
<dbReference type="SMART" id="SM00454">
    <property type="entry name" value="SAM"/>
    <property type="match status" value="1"/>
</dbReference>
<comment type="subcellular location">
    <subcellularLocation>
        <location evidence="1">Nucleus</location>
    </subcellularLocation>
</comment>
<accession>A0A8C3AIK9</accession>
<evidence type="ECO:0000256" key="3">
    <source>
        <dbReference type="ARBA" id="ARBA00022491"/>
    </source>
</evidence>
<evidence type="ECO:0000259" key="8">
    <source>
        <dbReference type="SMART" id="SM00454"/>
    </source>
</evidence>
<dbReference type="GO" id="GO:0045892">
    <property type="term" value="P:negative regulation of DNA-templated transcription"/>
    <property type="evidence" value="ECO:0007669"/>
    <property type="project" value="TreeGrafter"/>
</dbReference>
<evidence type="ECO:0000313" key="10">
    <source>
        <dbReference type="Proteomes" id="UP000694565"/>
    </source>
</evidence>
<dbReference type="GO" id="GO:0042393">
    <property type="term" value="F:histone binding"/>
    <property type="evidence" value="ECO:0007669"/>
    <property type="project" value="TreeGrafter"/>
</dbReference>
<dbReference type="Ensembl" id="ENSCLMT00005044423.1">
    <property type="protein sequence ID" value="ENSCLMP00005042883.1"/>
    <property type="gene ID" value="ENSCLMG00005019953.1"/>
</dbReference>
<comment type="similarity">
    <text evidence="2">Belongs to the SCM family.</text>
</comment>
<evidence type="ECO:0000256" key="1">
    <source>
        <dbReference type="ARBA" id="ARBA00004123"/>
    </source>
</evidence>
<dbReference type="GO" id="GO:0005634">
    <property type="term" value="C:nucleus"/>
    <property type="evidence" value="ECO:0007669"/>
    <property type="project" value="UniProtKB-SubCell"/>
</dbReference>
<dbReference type="AlphaFoldDB" id="A0A8C3AIK9"/>
<proteinExistence type="inferred from homology"/>
<reference evidence="9" key="2">
    <citation type="submission" date="2025-09" db="UniProtKB">
        <authorList>
            <consortium name="Ensembl"/>
        </authorList>
    </citation>
    <scope>IDENTIFICATION</scope>
</reference>
<evidence type="ECO:0000256" key="5">
    <source>
        <dbReference type="ARBA" id="ARBA00023163"/>
    </source>
</evidence>
<dbReference type="Pfam" id="PF00536">
    <property type="entry name" value="SAM_1"/>
    <property type="match status" value="1"/>
</dbReference>
<dbReference type="GeneTree" id="ENSGT00940000157463"/>